<dbReference type="Proteomes" id="UP001237642">
    <property type="component" value="Unassembled WGS sequence"/>
</dbReference>
<comment type="caution">
    <text evidence="2">The sequence shown here is derived from an EMBL/GenBank/DDBJ whole genome shotgun (WGS) entry which is preliminary data.</text>
</comment>
<reference evidence="2" key="1">
    <citation type="submission" date="2023-02" db="EMBL/GenBank/DDBJ databases">
        <title>Genome of toxic invasive species Heracleum sosnowskyi carries increased number of genes despite the absence of recent whole-genome duplications.</title>
        <authorList>
            <person name="Schelkunov M."/>
            <person name="Shtratnikova V."/>
            <person name="Makarenko M."/>
            <person name="Klepikova A."/>
            <person name="Omelchenko D."/>
            <person name="Novikova G."/>
            <person name="Obukhova E."/>
            <person name="Bogdanov V."/>
            <person name="Penin A."/>
            <person name="Logacheva M."/>
        </authorList>
    </citation>
    <scope>NUCLEOTIDE SEQUENCE</scope>
    <source>
        <strain evidence="2">Hsosn_3</strain>
        <tissue evidence="2">Leaf</tissue>
    </source>
</reference>
<keyword evidence="3" id="KW-1185">Reference proteome</keyword>
<accession>A0AAD8JHW3</accession>
<gene>
    <name evidence="2" type="ORF">POM88_002561</name>
</gene>
<dbReference type="EMBL" id="JAUIZM010000001">
    <property type="protein sequence ID" value="KAK1402956.1"/>
    <property type="molecule type" value="Genomic_DNA"/>
</dbReference>
<feature type="coiled-coil region" evidence="1">
    <location>
        <begin position="73"/>
        <end position="100"/>
    </location>
</feature>
<reference evidence="2" key="2">
    <citation type="submission" date="2023-05" db="EMBL/GenBank/DDBJ databases">
        <authorList>
            <person name="Schelkunov M.I."/>
        </authorList>
    </citation>
    <scope>NUCLEOTIDE SEQUENCE</scope>
    <source>
        <strain evidence="2">Hsosn_3</strain>
        <tissue evidence="2">Leaf</tissue>
    </source>
</reference>
<proteinExistence type="predicted"/>
<dbReference type="AlphaFoldDB" id="A0AAD8JHW3"/>
<evidence type="ECO:0000313" key="3">
    <source>
        <dbReference type="Proteomes" id="UP001237642"/>
    </source>
</evidence>
<evidence type="ECO:0000256" key="1">
    <source>
        <dbReference type="SAM" id="Coils"/>
    </source>
</evidence>
<protein>
    <submittedName>
        <fullName evidence="2">Uncharacterized protein</fullName>
    </submittedName>
</protein>
<name>A0AAD8JHW3_9APIA</name>
<keyword evidence="1" id="KW-0175">Coiled coil</keyword>
<evidence type="ECO:0000313" key="2">
    <source>
        <dbReference type="EMBL" id="KAK1402956.1"/>
    </source>
</evidence>
<sequence>MNVQEENVLEDSVVDSDKLRHFDMRLWRGHKANSEFVCLLVRIMHEYQETFEHFIEHLRFSKHLISELHDCRIDDAKSKLQELQGRVEEAKIKLPDSQDSVDDDKTELQDVYCLVLNSMVRLHPVRWFTSDEVSALG</sequence>
<organism evidence="2 3">
    <name type="scientific">Heracleum sosnowskyi</name>
    <dbReference type="NCBI Taxonomy" id="360622"/>
    <lineage>
        <taxon>Eukaryota</taxon>
        <taxon>Viridiplantae</taxon>
        <taxon>Streptophyta</taxon>
        <taxon>Embryophyta</taxon>
        <taxon>Tracheophyta</taxon>
        <taxon>Spermatophyta</taxon>
        <taxon>Magnoliopsida</taxon>
        <taxon>eudicotyledons</taxon>
        <taxon>Gunneridae</taxon>
        <taxon>Pentapetalae</taxon>
        <taxon>asterids</taxon>
        <taxon>campanulids</taxon>
        <taxon>Apiales</taxon>
        <taxon>Apiaceae</taxon>
        <taxon>Apioideae</taxon>
        <taxon>apioid superclade</taxon>
        <taxon>Tordylieae</taxon>
        <taxon>Tordyliinae</taxon>
        <taxon>Heracleum</taxon>
    </lineage>
</organism>